<dbReference type="AlphaFoldDB" id="A0A146K706"/>
<accession>A0A146K706</accession>
<organism evidence="1">
    <name type="scientific">Trepomonas sp. PC1</name>
    <dbReference type="NCBI Taxonomy" id="1076344"/>
    <lineage>
        <taxon>Eukaryota</taxon>
        <taxon>Metamonada</taxon>
        <taxon>Diplomonadida</taxon>
        <taxon>Hexamitidae</taxon>
        <taxon>Hexamitinae</taxon>
        <taxon>Trepomonas</taxon>
    </lineage>
</organism>
<dbReference type="EMBL" id="GDID01005307">
    <property type="protein sequence ID" value="JAP91299.1"/>
    <property type="molecule type" value="Transcribed_RNA"/>
</dbReference>
<reference evidence="1" key="1">
    <citation type="submission" date="2015-07" db="EMBL/GenBank/DDBJ databases">
        <title>Adaptation to a free-living lifestyle via gene acquisitions in the diplomonad Trepomonas sp. PC1.</title>
        <authorList>
            <person name="Xu F."/>
            <person name="Jerlstrom-Hultqvist J."/>
            <person name="Kolisko M."/>
            <person name="Simpson A.G.B."/>
            <person name="Roger A.J."/>
            <person name="Svard S.G."/>
            <person name="Andersson J.O."/>
        </authorList>
    </citation>
    <scope>NUCLEOTIDE SEQUENCE</scope>
    <source>
        <strain evidence="1">PC1</strain>
    </source>
</reference>
<gene>
    <name evidence="1" type="ORF">TPC1_17126</name>
</gene>
<sequence>QKFKMPKILENLKVVSTKDQQMVAVKAPNSVMMEDIYRNLEYLMNEPPPDMMICQVQPGTINPIQRECMFRMPGKVRREPASKFAQFKIASQCLCRKYTYNHTRDTLFTIIDRAFNELEDKFTHKMQKSLKRQLDIDKLKDEVKQLTSNLKLDDILSKKYQVYMQETKFNTQQCFEQTVIPNFLNFQAILSQNNQKIQEISYFEQKFDDVNEQSKKILDDMDAVILKLRFLLCDQEFIDAFIVKMINFEKEVAQIKESIEMQIGVVQSRITHIDQLGDKLEILKKVKGV</sequence>
<evidence type="ECO:0000313" key="1">
    <source>
        <dbReference type="EMBL" id="JAP91299.1"/>
    </source>
</evidence>
<proteinExistence type="predicted"/>
<feature type="non-terminal residue" evidence="1">
    <location>
        <position position="1"/>
    </location>
</feature>
<name>A0A146K706_9EUKA</name>
<protein>
    <submittedName>
        <fullName evidence="1">Uncharacterized protein</fullName>
    </submittedName>
</protein>